<proteinExistence type="predicted"/>
<feature type="non-terminal residue" evidence="1">
    <location>
        <position position="182"/>
    </location>
</feature>
<organism evidence="1 2">
    <name type="scientific">Scytalidium lignicola</name>
    <name type="common">Hyphomycete</name>
    <dbReference type="NCBI Taxonomy" id="5539"/>
    <lineage>
        <taxon>Eukaryota</taxon>
        <taxon>Fungi</taxon>
        <taxon>Dikarya</taxon>
        <taxon>Ascomycota</taxon>
        <taxon>Pezizomycotina</taxon>
        <taxon>Leotiomycetes</taxon>
        <taxon>Leotiomycetes incertae sedis</taxon>
        <taxon>Scytalidium</taxon>
    </lineage>
</organism>
<evidence type="ECO:0000313" key="1">
    <source>
        <dbReference type="EMBL" id="RFU35524.1"/>
    </source>
</evidence>
<protein>
    <submittedName>
        <fullName evidence="1">Uncharacterized protein</fullName>
    </submittedName>
</protein>
<comment type="caution">
    <text evidence="1">The sequence shown here is derived from an EMBL/GenBank/DDBJ whole genome shotgun (WGS) entry which is preliminary data.</text>
</comment>
<dbReference type="AlphaFoldDB" id="A0A3E2HQA6"/>
<dbReference type="Proteomes" id="UP000258309">
    <property type="component" value="Unassembled WGS sequence"/>
</dbReference>
<gene>
    <name evidence="1" type="ORF">B7463_g824</name>
</gene>
<accession>A0A3E2HQA6</accession>
<sequence>MPGRTPSNQAFSLGIPLSGRFEISLQDLANSRMVDRFVQKILESCPPFNEHKDISTGSLIIDTSRLAYISKMKNGVCAWWASWEALLLADNLTSLLGGEKALNLCLSVERTHQSPESEAKAKRVRPRIRSLTDDIVVKKAHSGVKNKLVNRGIIVKEEEVILKKDHELGEVESNNLIDIEEF</sequence>
<name>A0A3E2HQA6_SCYLI</name>
<keyword evidence="2" id="KW-1185">Reference proteome</keyword>
<feature type="non-terminal residue" evidence="1">
    <location>
        <position position="1"/>
    </location>
</feature>
<reference evidence="1 2" key="1">
    <citation type="submission" date="2018-05" db="EMBL/GenBank/DDBJ databases">
        <title>Draft genome sequence of Scytalidium lignicola DSM 105466, a ubiquitous saprotrophic fungus.</title>
        <authorList>
            <person name="Buettner E."/>
            <person name="Gebauer A.M."/>
            <person name="Hofrichter M."/>
            <person name="Liers C."/>
            <person name="Kellner H."/>
        </authorList>
    </citation>
    <scope>NUCLEOTIDE SEQUENCE [LARGE SCALE GENOMIC DNA]</scope>
    <source>
        <strain evidence="1 2">DSM 105466</strain>
    </source>
</reference>
<evidence type="ECO:0000313" key="2">
    <source>
        <dbReference type="Proteomes" id="UP000258309"/>
    </source>
</evidence>
<dbReference type="EMBL" id="NCSJ02000007">
    <property type="protein sequence ID" value="RFU35524.1"/>
    <property type="molecule type" value="Genomic_DNA"/>
</dbReference>